<comment type="caution">
    <text evidence="1">The sequence shown here is derived from an EMBL/GenBank/DDBJ whole genome shotgun (WGS) entry which is preliminary data.</text>
</comment>
<accession>A0A4Z2EJL7</accession>
<organism evidence="1 2">
    <name type="scientific">Liparis tanakae</name>
    <name type="common">Tanaka's snailfish</name>
    <dbReference type="NCBI Taxonomy" id="230148"/>
    <lineage>
        <taxon>Eukaryota</taxon>
        <taxon>Metazoa</taxon>
        <taxon>Chordata</taxon>
        <taxon>Craniata</taxon>
        <taxon>Vertebrata</taxon>
        <taxon>Euteleostomi</taxon>
        <taxon>Actinopterygii</taxon>
        <taxon>Neopterygii</taxon>
        <taxon>Teleostei</taxon>
        <taxon>Neoteleostei</taxon>
        <taxon>Acanthomorphata</taxon>
        <taxon>Eupercaria</taxon>
        <taxon>Perciformes</taxon>
        <taxon>Cottioidei</taxon>
        <taxon>Cottales</taxon>
        <taxon>Liparidae</taxon>
        <taxon>Liparis</taxon>
    </lineage>
</organism>
<evidence type="ECO:0000313" key="1">
    <source>
        <dbReference type="EMBL" id="TNN28989.1"/>
    </source>
</evidence>
<name>A0A4Z2EJL7_9TELE</name>
<keyword evidence="2" id="KW-1185">Reference proteome</keyword>
<sequence>MQTQVGGARPPAETQTLHAVDFLLTPLLSSVTALGPRRDINFQTVNHGHVRSGERLASVQKLLSDTHHQTIKHQKYTRPLAG</sequence>
<gene>
    <name evidence="1" type="ORF">EYF80_060863</name>
</gene>
<dbReference type="AlphaFoldDB" id="A0A4Z2EJL7"/>
<dbReference type="EMBL" id="SRLO01006197">
    <property type="protein sequence ID" value="TNN28989.1"/>
    <property type="molecule type" value="Genomic_DNA"/>
</dbReference>
<proteinExistence type="predicted"/>
<dbReference type="Proteomes" id="UP000314294">
    <property type="component" value="Unassembled WGS sequence"/>
</dbReference>
<reference evidence="1 2" key="1">
    <citation type="submission" date="2019-03" db="EMBL/GenBank/DDBJ databases">
        <title>First draft genome of Liparis tanakae, snailfish: a comprehensive survey of snailfish specific genes.</title>
        <authorList>
            <person name="Kim W."/>
            <person name="Song I."/>
            <person name="Jeong J.-H."/>
            <person name="Kim D."/>
            <person name="Kim S."/>
            <person name="Ryu S."/>
            <person name="Song J.Y."/>
            <person name="Lee S.K."/>
        </authorList>
    </citation>
    <scope>NUCLEOTIDE SEQUENCE [LARGE SCALE GENOMIC DNA]</scope>
    <source>
        <tissue evidence="1">Muscle</tissue>
    </source>
</reference>
<evidence type="ECO:0000313" key="2">
    <source>
        <dbReference type="Proteomes" id="UP000314294"/>
    </source>
</evidence>
<protein>
    <submittedName>
        <fullName evidence="1">Uncharacterized protein</fullName>
    </submittedName>
</protein>